<dbReference type="RefSeq" id="WP_025245768.1">
    <property type="nucleotide sequence ID" value="NZ_CP006568.1"/>
</dbReference>
<dbReference type="PATRIC" id="fig|2342.5.peg.2712"/>
<keyword evidence="3 9" id="KW-1003">Cell membrane</keyword>
<evidence type="ECO:0000256" key="3">
    <source>
        <dbReference type="ARBA" id="ARBA00022475"/>
    </source>
</evidence>
<comment type="function">
    <text evidence="9">Catalyzes the proton-dependent uptake of 2-keto-3-deoxygluconate (KDG) into the cell.</text>
</comment>
<dbReference type="HAMAP" id="MF_00070">
    <property type="entry name" value="KdgT"/>
    <property type="match status" value="1"/>
</dbReference>
<feature type="transmembrane region" description="Helical" evidence="9">
    <location>
        <begin position="103"/>
        <end position="127"/>
    </location>
</feature>
<evidence type="ECO:0000313" key="11">
    <source>
        <dbReference type="EMBL" id="AHF74240.1"/>
    </source>
</evidence>
<evidence type="ECO:0000256" key="7">
    <source>
        <dbReference type="ARBA" id="ARBA00022989"/>
    </source>
</evidence>
<feature type="region of interest" description="Disordered" evidence="10">
    <location>
        <begin position="320"/>
        <end position="339"/>
    </location>
</feature>
<dbReference type="AlphaFoldDB" id="W0HPU6"/>
<feature type="transmembrane region" description="Helical" evidence="9">
    <location>
        <begin position="139"/>
        <end position="164"/>
    </location>
</feature>
<dbReference type="STRING" id="2342.SOPEG_2546"/>
<evidence type="ECO:0000313" key="12">
    <source>
        <dbReference type="Proteomes" id="UP000019025"/>
    </source>
</evidence>
<name>W0HPU6_9GAMM</name>
<dbReference type="Proteomes" id="UP000019025">
    <property type="component" value="Chromosome"/>
</dbReference>
<organism evidence="11 12">
    <name type="scientific">Candidatus Sodalis pierantonii str. SOPE</name>
    <dbReference type="NCBI Taxonomy" id="2342"/>
    <lineage>
        <taxon>Bacteria</taxon>
        <taxon>Pseudomonadati</taxon>
        <taxon>Pseudomonadota</taxon>
        <taxon>Gammaproteobacteria</taxon>
        <taxon>Enterobacterales</taxon>
        <taxon>Bruguierivoracaceae</taxon>
        <taxon>Sodalis</taxon>
    </lineage>
</organism>
<dbReference type="KEGG" id="pes:SOPEG_2546"/>
<evidence type="ECO:0000256" key="10">
    <source>
        <dbReference type="SAM" id="MobiDB-lite"/>
    </source>
</evidence>
<dbReference type="GO" id="GO:0005886">
    <property type="term" value="C:plasma membrane"/>
    <property type="evidence" value="ECO:0007669"/>
    <property type="project" value="UniProtKB-SubCell"/>
</dbReference>
<feature type="transmembrane region" description="Helical" evidence="9">
    <location>
        <begin position="170"/>
        <end position="187"/>
    </location>
</feature>
<keyword evidence="7 9" id="KW-1133">Transmembrane helix</keyword>
<comment type="catalytic activity">
    <reaction evidence="9">
        <text>2-dehydro-3-deoxy-D-gluconate(in) + H(+)(in) = 2-dehydro-3-deoxy-D-gluconate(out) + H(+)(out)</text>
        <dbReference type="Rhea" id="RHEA:29943"/>
        <dbReference type="ChEBI" id="CHEBI:15378"/>
        <dbReference type="ChEBI" id="CHEBI:57990"/>
    </reaction>
</comment>
<accession>W0HPU6</accession>
<gene>
    <name evidence="9 11" type="primary">kdgT</name>
    <name evidence="11" type="ORF">SOPEG_2546</name>
</gene>
<proteinExistence type="inferred from homology"/>
<evidence type="ECO:0000256" key="6">
    <source>
        <dbReference type="ARBA" id="ARBA00022847"/>
    </source>
</evidence>
<feature type="transmembrane region" description="Helical" evidence="9">
    <location>
        <begin position="199"/>
        <end position="218"/>
    </location>
</feature>
<keyword evidence="2 9" id="KW-0813">Transport</keyword>
<dbReference type="eggNOG" id="ENOG502Z7JT">
    <property type="taxonomic scope" value="Bacteria"/>
</dbReference>
<keyword evidence="6 9" id="KW-0769">Symport</keyword>
<dbReference type="InterPro" id="IPR004684">
    <property type="entry name" value="2keto-3dGluconate_permease"/>
</dbReference>
<evidence type="ECO:0000256" key="4">
    <source>
        <dbReference type="ARBA" id="ARBA00022597"/>
    </source>
</evidence>
<feature type="transmembrane region" description="Helical" evidence="9">
    <location>
        <begin position="255"/>
        <end position="280"/>
    </location>
</feature>
<keyword evidence="5 9" id="KW-0812">Transmembrane</keyword>
<feature type="transmembrane region" description="Helical" evidence="9">
    <location>
        <begin position="12"/>
        <end position="29"/>
    </location>
</feature>
<keyword evidence="12" id="KW-1185">Reference proteome</keyword>
<evidence type="ECO:0000256" key="1">
    <source>
        <dbReference type="ARBA" id="ARBA00006430"/>
    </source>
</evidence>
<reference evidence="11 12" key="1">
    <citation type="journal article" date="2014" name="Genome Biol. Evol.">
        <title>Genome degeneration and adaptation in a nascent stage of symbiosis.</title>
        <authorList>
            <person name="Oakeson K.F."/>
            <person name="Gil R."/>
            <person name="Clayton A.L."/>
            <person name="Dunn D.M."/>
            <person name="von Niederhausern A.C."/>
            <person name="Hamil C."/>
            <person name="Aoyagi A."/>
            <person name="Duval B."/>
            <person name="Baca A."/>
            <person name="Silva F.J."/>
            <person name="Vallier A."/>
            <person name="Jackson D.G."/>
            <person name="Latorre A."/>
            <person name="Weiss R.B."/>
            <person name="Heddi A."/>
            <person name="Moya A."/>
            <person name="Dale C."/>
        </authorList>
    </citation>
    <scope>NUCLEOTIDE SEQUENCE [LARGE SCALE GENOMIC DNA]</scope>
    <source>
        <strain evidence="12">none</strain>
    </source>
</reference>
<dbReference type="HOGENOM" id="CLU_057476_0_1_6"/>
<comment type="similarity">
    <text evidence="1 9">Belongs to the KdgT transporter family.</text>
</comment>
<evidence type="ECO:0000256" key="2">
    <source>
        <dbReference type="ARBA" id="ARBA00022448"/>
    </source>
</evidence>
<feature type="transmembrane region" description="Helical" evidence="9">
    <location>
        <begin position="78"/>
        <end position="97"/>
    </location>
</feature>
<evidence type="ECO:0000256" key="8">
    <source>
        <dbReference type="ARBA" id="ARBA00023136"/>
    </source>
</evidence>
<dbReference type="EMBL" id="CP006568">
    <property type="protein sequence ID" value="AHF74240.1"/>
    <property type="molecule type" value="Genomic_DNA"/>
</dbReference>
<feature type="transmembrane region" description="Helical" evidence="9">
    <location>
        <begin position="35"/>
        <end position="57"/>
    </location>
</feature>
<evidence type="ECO:0000256" key="5">
    <source>
        <dbReference type="ARBA" id="ARBA00022692"/>
    </source>
</evidence>
<dbReference type="InterPro" id="IPR018395">
    <property type="entry name" value="2keto-3dGluconate_permease_sub"/>
</dbReference>
<evidence type="ECO:0000256" key="9">
    <source>
        <dbReference type="HAMAP-Rule" id="MF_00070"/>
    </source>
</evidence>
<dbReference type="NCBIfam" id="TIGR00793">
    <property type="entry name" value="kdgT"/>
    <property type="match status" value="1"/>
</dbReference>
<keyword evidence="8 9" id="KW-0472">Membrane</keyword>
<dbReference type="GO" id="GO:0015649">
    <property type="term" value="F:2-keto-3-deoxygluconate:proton symporter activity"/>
    <property type="evidence" value="ECO:0007669"/>
    <property type="project" value="UniProtKB-UniRule"/>
</dbReference>
<protein>
    <recommendedName>
        <fullName evidence="9">2-keto-3-deoxygluconate permease</fullName>
        <shortName evidence="9">KDG permease</shortName>
    </recommendedName>
</protein>
<feature type="transmembrane region" description="Helical" evidence="9">
    <location>
        <begin position="286"/>
        <end position="309"/>
    </location>
</feature>
<feature type="transmembrane region" description="Helical" evidence="9">
    <location>
        <begin position="224"/>
        <end position="243"/>
    </location>
</feature>
<sequence>MQIKRAIDKIPGGMMLVPLFLGALCHTFAPGAGSYFGSFTNGLITGTVPILAIWFFCMGASIKLSAAGTVLRKSGTLVVTKIAVAWLAAAIASRFLPDNGVEVGFFAGLSTLALVASMDMTNGGLYASIMQQYGSKEEAGAFVLMSLESGPLMTMVIIGTAGIASFEPQVFVGAVLPFIIGFVLGNLDSALREFFSSAVQPLIPFFAFALGNTINLAVIAHTGLLGILLGLLVIVITGIPLILADRFIGGCDGTAGIAASSTAGATVATPAIIAGMALQFAAMAPAATALMATSVIVISILVPVITALYSRRVKRGLPATAGDNQGMNGGATGADRMVP</sequence>
<keyword evidence="4 9" id="KW-0762">Sugar transport</keyword>
<comment type="subcellular location">
    <subcellularLocation>
        <location evidence="9">Cell membrane</location>
        <topology evidence="9">Multi-pass membrane protein</topology>
    </subcellularLocation>
</comment>
<dbReference type="Pfam" id="PF03812">
    <property type="entry name" value="KdgT"/>
    <property type="match status" value="1"/>
</dbReference>